<dbReference type="PROSITE" id="PS50157">
    <property type="entry name" value="ZINC_FINGER_C2H2_2"/>
    <property type="match status" value="4"/>
</dbReference>
<dbReference type="PANTHER" id="PTHR46869">
    <property type="entry name" value="C2H2-LIKE ZINC FINGER PROTEIN"/>
    <property type="match status" value="1"/>
</dbReference>
<dbReference type="PANTHER" id="PTHR46869:SF6">
    <property type="entry name" value="C2H2-TYPE DOMAIN-CONTAINING PROTEIN"/>
    <property type="match status" value="1"/>
</dbReference>
<feature type="domain" description="C2H2-type" evidence="3">
    <location>
        <begin position="9"/>
        <end position="39"/>
    </location>
</feature>
<accession>A0AAD3XTI8</accession>
<protein>
    <recommendedName>
        <fullName evidence="3">C2H2-type domain-containing protein</fullName>
    </recommendedName>
</protein>
<dbReference type="Pfam" id="PF13912">
    <property type="entry name" value="zf-C2H2_6"/>
    <property type="match status" value="4"/>
</dbReference>
<reference evidence="4" key="1">
    <citation type="submission" date="2023-05" db="EMBL/GenBank/DDBJ databases">
        <title>Nepenthes gracilis genome sequencing.</title>
        <authorList>
            <person name="Fukushima K."/>
        </authorList>
    </citation>
    <scope>NUCLEOTIDE SEQUENCE</scope>
    <source>
        <strain evidence="4">SING2019-196</strain>
    </source>
</reference>
<feature type="domain" description="C2H2-type" evidence="3">
    <location>
        <begin position="373"/>
        <end position="400"/>
    </location>
</feature>
<dbReference type="Gene3D" id="3.30.160.60">
    <property type="entry name" value="Classic Zinc Finger"/>
    <property type="match status" value="2"/>
</dbReference>
<feature type="compositionally biased region" description="Polar residues" evidence="2">
    <location>
        <begin position="411"/>
        <end position="421"/>
    </location>
</feature>
<feature type="compositionally biased region" description="Polar residues" evidence="2">
    <location>
        <begin position="129"/>
        <end position="142"/>
    </location>
</feature>
<keyword evidence="1" id="KW-0862">Zinc</keyword>
<feature type="compositionally biased region" description="Basic and acidic residues" evidence="2">
    <location>
        <begin position="399"/>
        <end position="410"/>
    </location>
</feature>
<gene>
    <name evidence="4" type="ORF">Nepgr_018863</name>
</gene>
<proteinExistence type="predicted"/>
<feature type="region of interest" description="Disordered" evidence="2">
    <location>
        <begin position="399"/>
        <end position="426"/>
    </location>
</feature>
<dbReference type="InterPro" id="IPR036236">
    <property type="entry name" value="Znf_C2H2_sf"/>
</dbReference>
<sequence>MEQGKEFKHVCKFCKKSFPCGRSLGGHMRSHLINSSEKTNENFKKEKPIAINSSDLCYELRENPKKTWRVADSSEEDALLSCRECGKLFPSSKALFGHMKSHSEKKRVSHNNFLADDSWATASNQKLVMDNQSDNKESTAPNQPRRSSRRPPSYKGATTTSSSLSFANNASSSASGIEQEQEEVALSLIMMSKDVGQWGTSTLNSSAESSDYSSLFLEAKQKIEGKDSVSNEGDYKKQKKLTNKILKSEAVDFESIQLVGRRKSELSASGYARNGAKTTIVEVSDNHYRRNDQQKFQIVESKLDSEGNFEAAEVQLRKNLSVKSIIVQGEFGISKINRSKRNLNDSYNAELEMGKSDCYVSELFKGSHQRSEFECTCCNKVFHSYQALGGHKASHKKIKDCSSSRTHRSENSLQTEPSSSRPKPDVELCAAVDGSKKARKHECPICFKVFSSGQALGGHKRYHLIAGLEAKAIDRQSLFIQNPTSEIRDFIDLNLPPAEEDNDRARVQFEHAGLSRFWV</sequence>
<evidence type="ECO:0000313" key="4">
    <source>
        <dbReference type="EMBL" id="GMH17022.1"/>
    </source>
</evidence>
<feature type="compositionally biased region" description="Low complexity" evidence="2">
    <location>
        <begin position="150"/>
        <end position="175"/>
    </location>
</feature>
<evidence type="ECO:0000313" key="5">
    <source>
        <dbReference type="Proteomes" id="UP001279734"/>
    </source>
</evidence>
<evidence type="ECO:0000256" key="1">
    <source>
        <dbReference type="PROSITE-ProRule" id="PRU00042"/>
    </source>
</evidence>
<comment type="caution">
    <text evidence="4">The sequence shown here is derived from an EMBL/GenBank/DDBJ whole genome shotgun (WGS) entry which is preliminary data.</text>
</comment>
<dbReference type="SMART" id="SM00355">
    <property type="entry name" value="ZnF_C2H2"/>
    <property type="match status" value="4"/>
</dbReference>
<feature type="region of interest" description="Disordered" evidence="2">
    <location>
        <begin position="129"/>
        <end position="178"/>
    </location>
</feature>
<dbReference type="AlphaFoldDB" id="A0AAD3XTI8"/>
<feature type="domain" description="C2H2-type" evidence="3">
    <location>
        <begin position="80"/>
        <end position="107"/>
    </location>
</feature>
<dbReference type="SUPFAM" id="SSF57667">
    <property type="entry name" value="beta-beta-alpha zinc fingers"/>
    <property type="match status" value="2"/>
</dbReference>
<keyword evidence="1" id="KW-0863">Zinc-finger</keyword>
<keyword evidence="5" id="KW-1185">Reference proteome</keyword>
<keyword evidence="1" id="KW-0479">Metal-binding</keyword>
<feature type="domain" description="C2H2-type" evidence="3">
    <location>
        <begin position="441"/>
        <end position="463"/>
    </location>
</feature>
<dbReference type="InterPro" id="IPR013087">
    <property type="entry name" value="Znf_C2H2_type"/>
</dbReference>
<name>A0AAD3XTI8_NEPGR</name>
<dbReference type="EMBL" id="BSYO01000017">
    <property type="protein sequence ID" value="GMH17022.1"/>
    <property type="molecule type" value="Genomic_DNA"/>
</dbReference>
<evidence type="ECO:0000259" key="3">
    <source>
        <dbReference type="PROSITE" id="PS50157"/>
    </source>
</evidence>
<dbReference type="Proteomes" id="UP001279734">
    <property type="component" value="Unassembled WGS sequence"/>
</dbReference>
<dbReference type="GO" id="GO:0008270">
    <property type="term" value="F:zinc ion binding"/>
    <property type="evidence" value="ECO:0007669"/>
    <property type="project" value="UniProtKB-KW"/>
</dbReference>
<organism evidence="4 5">
    <name type="scientific">Nepenthes gracilis</name>
    <name type="common">Slender pitcher plant</name>
    <dbReference type="NCBI Taxonomy" id="150966"/>
    <lineage>
        <taxon>Eukaryota</taxon>
        <taxon>Viridiplantae</taxon>
        <taxon>Streptophyta</taxon>
        <taxon>Embryophyta</taxon>
        <taxon>Tracheophyta</taxon>
        <taxon>Spermatophyta</taxon>
        <taxon>Magnoliopsida</taxon>
        <taxon>eudicotyledons</taxon>
        <taxon>Gunneridae</taxon>
        <taxon>Pentapetalae</taxon>
        <taxon>Caryophyllales</taxon>
        <taxon>Nepenthaceae</taxon>
        <taxon>Nepenthes</taxon>
    </lineage>
</organism>
<dbReference type="PROSITE" id="PS00028">
    <property type="entry name" value="ZINC_FINGER_C2H2_1"/>
    <property type="match status" value="4"/>
</dbReference>
<evidence type="ECO:0000256" key="2">
    <source>
        <dbReference type="SAM" id="MobiDB-lite"/>
    </source>
</evidence>